<gene>
    <name evidence="1" type="ORF">HMPREF9453_02120</name>
</gene>
<accession>H1D3D2</accession>
<keyword evidence="2" id="KW-1185">Reference proteome</keyword>
<dbReference type="AlphaFoldDB" id="H1D3D2"/>
<comment type="caution">
    <text evidence="1">The sequence shown here is derived from an EMBL/GenBank/DDBJ whole genome shotgun (WGS) entry which is preliminary data.</text>
</comment>
<dbReference type="EMBL" id="ADLT01000086">
    <property type="protein sequence ID" value="EHO61957.1"/>
    <property type="molecule type" value="Genomic_DNA"/>
</dbReference>
<dbReference type="HOGENOM" id="CLU_204198_0_0_9"/>
<reference evidence="1 2" key="1">
    <citation type="submission" date="2011-11" db="EMBL/GenBank/DDBJ databases">
        <title>The Genome Sequence of Dialister succinatiphilus YIT 11850.</title>
        <authorList>
            <consortium name="The Broad Institute Genome Sequencing Platform"/>
            <person name="Earl A."/>
            <person name="Ward D."/>
            <person name="Feldgarden M."/>
            <person name="Gevers D."/>
            <person name="Morotomi M."/>
            <person name="Young S.K."/>
            <person name="Zeng Q."/>
            <person name="Gargeya S."/>
            <person name="Fitzgerald M."/>
            <person name="Haas B."/>
            <person name="Abouelleil A."/>
            <person name="Alvarado L."/>
            <person name="Arachchi H.M."/>
            <person name="Berlin A."/>
            <person name="Brown A."/>
            <person name="Chapman S.B."/>
            <person name="Dunbar C."/>
            <person name="Gearin G."/>
            <person name="Goldberg J."/>
            <person name="Griggs A."/>
            <person name="Gujja S."/>
            <person name="Heiman D."/>
            <person name="Howarth C."/>
            <person name="Lui A."/>
            <person name="MacDonald P.J.P."/>
            <person name="Montmayeur A."/>
            <person name="Murphy C."/>
            <person name="Neiman D."/>
            <person name="Pearson M."/>
            <person name="Priest M."/>
            <person name="Roberts A."/>
            <person name="Saif S."/>
            <person name="Shea T."/>
            <person name="Sisk P."/>
            <person name="Stolte C."/>
            <person name="Sykes S."/>
            <person name="Wortman J."/>
            <person name="Nusbaum C."/>
            <person name="Birren B."/>
        </authorList>
    </citation>
    <scope>NUCLEOTIDE SEQUENCE [LARGE SCALE GENOMIC DNA]</scope>
    <source>
        <strain evidence="1 2">YIT 11850</strain>
    </source>
</reference>
<dbReference type="Proteomes" id="UP000003277">
    <property type="component" value="Unassembled WGS sequence"/>
</dbReference>
<feature type="non-terminal residue" evidence="1">
    <location>
        <position position="70"/>
    </location>
</feature>
<organism evidence="1 2">
    <name type="scientific">Dialister succinatiphilus YIT 11850</name>
    <dbReference type="NCBI Taxonomy" id="742743"/>
    <lineage>
        <taxon>Bacteria</taxon>
        <taxon>Bacillati</taxon>
        <taxon>Bacillota</taxon>
        <taxon>Negativicutes</taxon>
        <taxon>Veillonellales</taxon>
        <taxon>Veillonellaceae</taxon>
        <taxon>Dialister</taxon>
    </lineage>
</organism>
<evidence type="ECO:0000313" key="2">
    <source>
        <dbReference type="Proteomes" id="UP000003277"/>
    </source>
</evidence>
<sequence>MDIITKTGEIWSENAIGAVISIIKESDDSIESERKLTHWLEEMNCQLIAMALGRIDAELYQIYKAQGWRV</sequence>
<protein>
    <submittedName>
        <fullName evidence="1">Uncharacterized protein</fullName>
    </submittedName>
</protein>
<evidence type="ECO:0000313" key="1">
    <source>
        <dbReference type="EMBL" id="EHO61957.1"/>
    </source>
</evidence>
<proteinExistence type="predicted"/>
<name>H1D3D2_9FIRM</name>